<dbReference type="PANTHER" id="PTHR24305:SF166">
    <property type="entry name" value="CYTOCHROME P450 12A4, MITOCHONDRIAL-RELATED"/>
    <property type="match status" value="1"/>
</dbReference>
<dbReference type="GO" id="GO:0004497">
    <property type="term" value="F:monooxygenase activity"/>
    <property type="evidence" value="ECO:0007669"/>
    <property type="project" value="InterPro"/>
</dbReference>
<dbReference type="EMBL" id="CP023695">
    <property type="protein sequence ID" value="QEV18609.1"/>
    <property type="molecule type" value="Genomic_DNA"/>
</dbReference>
<accession>A0A5J6HEE4</accession>
<dbReference type="Gene3D" id="1.10.630.10">
    <property type="entry name" value="Cytochrome P450"/>
    <property type="match status" value="1"/>
</dbReference>
<comment type="similarity">
    <text evidence="1">Belongs to the cytochrome P450 family.</text>
</comment>
<dbReference type="PRINTS" id="PR00463">
    <property type="entry name" value="EP450I"/>
</dbReference>
<proteinExistence type="inferred from homology"/>
<dbReference type="GO" id="GO:0016705">
    <property type="term" value="F:oxidoreductase activity, acting on paired donors, with incorporation or reduction of molecular oxygen"/>
    <property type="evidence" value="ECO:0007669"/>
    <property type="project" value="InterPro"/>
</dbReference>
<evidence type="ECO:0000313" key="3">
    <source>
        <dbReference type="EMBL" id="QEV18609.1"/>
    </source>
</evidence>
<protein>
    <submittedName>
        <fullName evidence="3">Cytochrome P450</fullName>
    </submittedName>
</protein>
<dbReference type="GO" id="GO:0005506">
    <property type="term" value="F:iron ion binding"/>
    <property type="evidence" value="ECO:0007669"/>
    <property type="project" value="InterPro"/>
</dbReference>
<comment type="cofactor">
    <cofactor evidence="2">
        <name>heme</name>
        <dbReference type="ChEBI" id="CHEBI:30413"/>
    </cofactor>
</comment>
<keyword evidence="4" id="KW-1185">Reference proteome</keyword>
<dbReference type="Pfam" id="PF00067">
    <property type="entry name" value="p450"/>
    <property type="match status" value="1"/>
</dbReference>
<dbReference type="SUPFAM" id="SSF48264">
    <property type="entry name" value="Cytochrome P450"/>
    <property type="match status" value="1"/>
</dbReference>
<dbReference type="Proteomes" id="UP000326553">
    <property type="component" value="Chromosome"/>
</dbReference>
<dbReference type="PANTHER" id="PTHR24305">
    <property type="entry name" value="CYTOCHROME P450"/>
    <property type="match status" value="1"/>
</dbReference>
<dbReference type="InterPro" id="IPR002401">
    <property type="entry name" value="Cyt_P450_E_grp-I"/>
</dbReference>
<dbReference type="PRINTS" id="PR00385">
    <property type="entry name" value="P450"/>
</dbReference>
<gene>
    <name evidence="3" type="ORF">CP975_14900</name>
</gene>
<dbReference type="GO" id="GO:0020037">
    <property type="term" value="F:heme binding"/>
    <property type="evidence" value="ECO:0007669"/>
    <property type="project" value="InterPro"/>
</dbReference>
<dbReference type="AlphaFoldDB" id="A0A5J6HEE4"/>
<keyword evidence="2" id="KW-0479">Metal-binding</keyword>
<dbReference type="OrthoDB" id="3217230at2"/>
<dbReference type="KEGG" id="salw:CP975_14900"/>
<keyword evidence="2" id="KW-0349">Heme</keyword>
<keyword evidence="2" id="KW-0408">Iron</keyword>
<name>A0A5J6HEE4_STRAD</name>
<evidence type="ECO:0000256" key="1">
    <source>
        <dbReference type="ARBA" id="ARBA00010617"/>
    </source>
</evidence>
<dbReference type="RefSeq" id="WP_150476973.1">
    <property type="nucleotide sequence ID" value="NZ_CP023695.1"/>
</dbReference>
<feature type="binding site" description="axial binding residue" evidence="2">
    <location>
        <position position="401"/>
    </location>
    <ligand>
        <name>heme</name>
        <dbReference type="ChEBI" id="CHEBI:30413"/>
    </ligand>
    <ligandPart>
        <name>Fe</name>
        <dbReference type="ChEBI" id="CHEBI:18248"/>
    </ligandPart>
</feature>
<organism evidence="3 4">
    <name type="scientific">Streptomyces alboniger</name>
    <dbReference type="NCBI Taxonomy" id="132473"/>
    <lineage>
        <taxon>Bacteria</taxon>
        <taxon>Bacillati</taxon>
        <taxon>Actinomycetota</taxon>
        <taxon>Actinomycetes</taxon>
        <taxon>Kitasatosporales</taxon>
        <taxon>Streptomycetaceae</taxon>
        <taxon>Streptomyces</taxon>
        <taxon>Streptomyces aurantiacus group</taxon>
    </lineage>
</organism>
<dbReference type="InterPro" id="IPR001128">
    <property type="entry name" value="Cyt_P450"/>
</dbReference>
<dbReference type="InterPro" id="IPR036396">
    <property type="entry name" value="Cyt_P450_sf"/>
</dbReference>
<sequence>MATPIPGPQWQSDGGVGAVAAAGGLHLYQLALHERYGPVVRFQLPGAGRGGAVSVADPVLLEATAHVNKRPAKLFEFLAPLCEAGNLQVLDAEEHGPWRRLLLSVLAGRPSHERHFAGFTALVTDLADRWAEQAGRAHVSLQKDLTSLSLRMICEYALGDAATSDIVDPDRVTAAFENVLVEHLGRSEPLSGGQGGADSLAYLRATVDRIIAAYRRPGRPVRGDRSDLIGALLAAGERPARIRDTVMVTMLAAHHTTGVAVSWALHLLGRHPDVAARVADELDRVLGERAAPDYADLRRLTYLDMVLKESMRLYPPGPYGAREATEDFVLGGEGESEGEGGGSQYEISAGTTIFYPFWAIHMNPAHWPDPGSFRPERFTPEAVAARPRFAYVPFGLGPRSCEGAGLAMVEAELMLAVLLKRFRFRPVPGHEVTPVERFVLWAADDIRMTVTPRGLSHGAT</sequence>
<reference evidence="3 4" key="1">
    <citation type="submission" date="2017-09" db="EMBL/GenBank/DDBJ databases">
        <authorList>
            <person name="Lee N."/>
            <person name="Cho B.-K."/>
        </authorList>
    </citation>
    <scope>NUCLEOTIDE SEQUENCE [LARGE SCALE GENOMIC DNA]</scope>
    <source>
        <strain evidence="3 4">ATCC 12461</strain>
    </source>
</reference>
<dbReference type="InterPro" id="IPR050121">
    <property type="entry name" value="Cytochrome_P450_monoxygenase"/>
</dbReference>
<evidence type="ECO:0000313" key="4">
    <source>
        <dbReference type="Proteomes" id="UP000326553"/>
    </source>
</evidence>
<evidence type="ECO:0000256" key="2">
    <source>
        <dbReference type="PIRSR" id="PIRSR602401-1"/>
    </source>
</evidence>